<dbReference type="EnsemblMetazoa" id="RPRC015213-RA">
    <property type="protein sequence ID" value="RPRC015213-PA"/>
    <property type="gene ID" value="RPRC015213"/>
</dbReference>
<dbReference type="STRING" id="13249.T1IFZ4"/>
<feature type="compositionally biased region" description="Basic and acidic residues" evidence="1">
    <location>
        <begin position="434"/>
        <end position="450"/>
    </location>
</feature>
<dbReference type="EMBL" id="ACPB03011452">
    <property type="status" value="NOT_ANNOTATED_CDS"/>
    <property type="molecule type" value="Genomic_DNA"/>
</dbReference>
<evidence type="ECO:0000313" key="2">
    <source>
        <dbReference type="EnsemblMetazoa" id="RPRC015213-PA"/>
    </source>
</evidence>
<dbReference type="AlphaFoldDB" id="T1IFZ4"/>
<dbReference type="eggNOG" id="ENOG502QQIM">
    <property type="taxonomic scope" value="Eukaryota"/>
</dbReference>
<feature type="region of interest" description="Disordered" evidence="1">
    <location>
        <begin position="426"/>
        <end position="455"/>
    </location>
</feature>
<keyword evidence="3" id="KW-1185">Reference proteome</keyword>
<dbReference type="Proteomes" id="UP000015103">
    <property type="component" value="Unassembled WGS sequence"/>
</dbReference>
<reference evidence="2" key="1">
    <citation type="submission" date="2015-05" db="UniProtKB">
        <authorList>
            <consortium name="EnsemblMetazoa"/>
        </authorList>
    </citation>
    <scope>IDENTIFICATION</scope>
</reference>
<accession>T1IFZ4</accession>
<feature type="compositionally biased region" description="Polar residues" evidence="1">
    <location>
        <begin position="14"/>
        <end position="30"/>
    </location>
</feature>
<name>T1IFZ4_RHOPR</name>
<proteinExistence type="predicted"/>
<dbReference type="HOGENOM" id="CLU_407309_0_0_1"/>
<dbReference type="VEuPathDB" id="VectorBase:RPRC015213"/>
<protein>
    <submittedName>
        <fullName evidence="2">Uncharacterized protein</fullName>
    </submittedName>
</protein>
<evidence type="ECO:0000256" key="1">
    <source>
        <dbReference type="SAM" id="MobiDB-lite"/>
    </source>
</evidence>
<sequence>MGNSGSAAVAVEGTQRNCSKSPSSDLQQPKSRIELHQQRGTSCKFTRPKVLPDLGSPLRLRRTDNGDILHNGGTISARRQMGSSSPDSCQEGEVRDEQVSRRMRLFKTKNECRKAAQDESQPFHHFNPPVTSLQRSLSTPQFDGDLLNSSERLKLVRPQVVGGDSSLVGNSLDRKECEAIRPSSPVHNTMGPPGVRTSADGAFDQYAHQSSHEYTDALRCHNKAIRPTTKTSAPVKRFYFGMDLNDDLNETLTVDNFRTKLQMNQDNLDGFISLPSSESVEVIDEDGSQGGISVQLRATLPRKQLDIPQFSPITAWRLLSCGETMQRGEAAGQCEEELEVHNSHLHHHHHYHHHVLLVDKSQDSGISADDSPRIDSQAAWTPQQDLEETSSDGGFPPFAAPSENCQIARFSPRFILSLPREDRLSSYPDVKGGYGDRGRKERAKGDESRNEGGSPLIDSNWVLSRSMPSLVNTASLRPAQWNSVDVSFEDEELASALVKQPSFSYLANGGHIMYLPQYSKYRITDKVGRSVGGLDNSLSKSCEDVASEAVVVAKESAQTPPESIEVTQPKSEKKFTFQSTIRQLERKRLAEKLSREAETKERSEESANQALGVDNYRKKFAQGGVAGSLIMSDQSPISHLTSFDHHIRGDRPSKVKGAIPLVQSNRLSEARPTGL</sequence>
<dbReference type="InParanoid" id="T1IFZ4"/>
<feature type="region of interest" description="Disordered" evidence="1">
    <location>
        <begin position="1"/>
        <end position="96"/>
    </location>
</feature>
<feature type="region of interest" description="Disordered" evidence="1">
    <location>
        <begin position="378"/>
        <end position="402"/>
    </location>
</feature>
<evidence type="ECO:0000313" key="3">
    <source>
        <dbReference type="Proteomes" id="UP000015103"/>
    </source>
</evidence>
<organism evidence="2 3">
    <name type="scientific">Rhodnius prolixus</name>
    <name type="common">Triatomid bug</name>
    <dbReference type="NCBI Taxonomy" id="13249"/>
    <lineage>
        <taxon>Eukaryota</taxon>
        <taxon>Metazoa</taxon>
        <taxon>Ecdysozoa</taxon>
        <taxon>Arthropoda</taxon>
        <taxon>Hexapoda</taxon>
        <taxon>Insecta</taxon>
        <taxon>Pterygota</taxon>
        <taxon>Neoptera</taxon>
        <taxon>Paraneoptera</taxon>
        <taxon>Hemiptera</taxon>
        <taxon>Heteroptera</taxon>
        <taxon>Panheteroptera</taxon>
        <taxon>Cimicomorpha</taxon>
        <taxon>Reduviidae</taxon>
        <taxon>Triatominae</taxon>
        <taxon>Rhodnius</taxon>
    </lineage>
</organism>
<feature type="region of interest" description="Disordered" evidence="1">
    <location>
        <begin position="645"/>
        <end position="675"/>
    </location>
</feature>
<feature type="region of interest" description="Disordered" evidence="1">
    <location>
        <begin position="115"/>
        <end position="137"/>
    </location>
</feature>